<geneLocation type="plasmid" evidence="2 3">
    <name>punmamed3</name>
</geneLocation>
<keyword evidence="1" id="KW-0732">Signal</keyword>
<feature type="chain" id="PRO_5045779404" description="SH3 domain-containing protein" evidence="1">
    <location>
        <begin position="32"/>
        <end position="120"/>
    </location>
</feature>
<feature type="signal peptide" evidence="1">
    <location>
        <begin position="1"/>
        <end position="31"/>
    </location>
</feature>
<organism evidence="2 3">
    <name type="scientific">Streptomyces albidocamelliae</name>
    <dbReference type="NCBI Taxonomy" id="2981135"/>
    <lineage>
        <taxon>Bacteria</taxon>
        <taxon>Bacillati</taxon>
        <taxon>Actinomycetota</taxon>
        <taxon>Actinomycetes</taxon>
        <taxon>Kitasatosporales</taxon>
        <taxon>Streptomycetaceae</taxon>
        <taxon>Streptomyces</taxon>
    </lineage>
</organism>
<protein>
    <recommendedName>
        <fullName evidence="4">SH3 domain-containing protein</fullName>
    </recommendedName>
</protein>
<evidence type="ECO:0000313" key="3">
    <source>
        <dbReference type="Proteomes" id="UP001060733"/>
    </source>
</evidence>
<keyword evidence="2" id="KW-0614">Plasmid</keyword>
<proteinExistence type="predicted"/>
<dbReference type="Proteomes" id="UP001060733">
    <property type="component" value="Plasmid punmamed3"/>
</dbReference>
<dbReference type="EMBL" id="CP106797">
    <property type="protein sequence ID" value="UXY40531.1"/>
    <property type="molecule type" value="Genomic_DNA"/>
</dbReference>
<dbReference type="RefSeq" id="WP_263280363.1">
    <property type="nucleotide sequence ID" value="NZ_CP106797.1"/>
</dbReference>
<evidence type="ECO:0008006" key="4">
    <source>
        <dbReference type="Google" id="ProtNLM"/>
    </source>
</evidence>
<gene>
    <name evidence="2" type="ORF">N8I86_38875</name>
</gene>
<evidence type="ECO:0000313" key="2">
    <source>
        <dbReference type="EMBL" id="UXY40531.1"/>
    </source>
</evidence>
<reference evidence="2" key="1">
    <citation type="submission" date="2022-10" db="EMBL/GenBank/DDBJ databases">
        <authorList>
            <person name="Mo P."/>
        </authorList>
    </citation>
    <scope>NUCLEOTIDE SEQUENCE</scope>
    <source>
        <strain evidence="2">HUAS 14-6</strain>
        <plasmid evidence="2">punmamed3</plasmid>
    </source>
</reference>
<keyword evidence="3" id="KW-1185">Reference proteome</keyword>
<name>A0ABY6F1I3_9ACTN</name>
<sequence length="120" mass="12540">MIRRRLSSAAAATAAVLATLSAAPLTPQAHAAATARPKACNTDGAPAQLHTTNAVHLRAGRGTGHRSLAVLAKNTDFYAECWGITATDVWWAYGVVESGPLNGRRGWVAGDHLATGYKHP</sequence>
<evidence type="ECO:0000256" key="1">
    <source>
        <dbReference type="SAM" id="SignalP"/>
    </source>
</evidence>
<accession>A0ABY6F1I3</accession>